<comment type="catalytic activity">
    <reaction evidence="16 17">
        <text>epoxyqueuosine(34) in tRNA + AH2 = queuosine(34) in tRNA + A + H2O</text>
        <dbReference type="Rhea" id="RHEA:32159"/>
        <dbReference type="Rhea" id="RHEA-COMP:18571"/>
        <dbReference type="Rhea" id="RHEA-COMP:18582"/>
        <dbReference type="ChEBI" id="CHEBI:13193"/>
        <dbReference type="ChEBI" id="CHEBI:15377"/>
        <dbReference type="ChEBI" id="CHEBI:17499"/>
        <dbReference type="ChEBI" id="CHEBI:194431"/>
        <dbReference type="ChEBI" id="CHEBI:194443"/>
        <dbReference type="EC" id="1.17.99.6"/>
    </reaction>
</comment>
<comment type="caution">
    <text evidence="20">The sequence shown here is derived from an EMBL/GenBank/DDBJ whole genome shotgun (WGS) entry which is preliminary data.</text>
</comment>
<dbReference type="GO" id="GO:0046872">
    <property type="term" value="F:metal ion binding"/>
    <property type="evidence" value="ECO:0007669"/>
    <property type="project" value="UniProtKB-KW"/>
</dbReference>
<evidence type="ECO:0000256" key="3">
    <source>
        <dbReference type="ARBA" id="ARBA00008207"/>
    </source>
</evidence>
<comment type="function">
    <text evidence="1 17">Catalyzes the conversion of epoxyqueuosine (oQ) to queuosine (Q), which is a hypermodified base found in the wobble positions of tRNA(Asp), tRNA(Asn), tRNA(His) and tRNA(Tyr).</text>
</comment>
<dbReference type="EMBL" id="PFAM01000007">
    <property type="protein sequence ID" value="PIT96347.1"/>
    <property type="molecule type" value="Genomic_DNA"/>
</dbReference>
<proteinExistence type="inferred from homology"/>
<evidence type="ECO:0000256" key="14">
    <source>
        <dbReference type="ARBA" id="ARBA00023284"/>
    </source>
</evidence>
<evidence type="ECO:0000256" key="1">
    <source>
        <dbReference type="ARBA" id="ARBA00002268"/>
    </source>
</evidence>
<gene>
    <name evidence="17" type="primary">queH</name>
    <name evidence="20" type="ORF">COT94_00950</name>
</gene>
<dbReference type="UniPathway" id="UPA00392"/>
<evidence type="ECO:0000256" key="18">
    <source>
        <dbReference type="SAM" id="Phobius"/>
    </source>
</evidence>
<evidence type="ECO:0000256" key="15">
    <source>
        <dbReference type="ARBA" id="ARBA00031446"/>
    </source>
</evidence>
<evidence type="ECO:0000256" key="9">
    <source>
        <dbReference type="ARBA" id="ARBA00022785"/>
    </source>
</evidence>
<protein>
    <recommendedName>
        <fullName evidence="5 17">Epoxyqueuosine reductase QueH</fullName>
        <ecNumber evidence="4 17">1.17.99.6</ecNumber>
    </recommendedName>
    <alternativeName>
        <fullName evidence="15 17">Queuosine biosynthesis protein QueH</fullName>
    </alternativeName>
</protein>
<keyword evidence="13 17" id="KW-1015">Disulfide bond</keyword>
<evidence type="ECO:0000256" key="16">
    <source>
        <dbReference type="ARBA" id="ARBA00047415"/>
    </source>
</evidence>
<evidence type="ECO:0000256" key="4">
    <source>
        <dbReference type="ARBA" id="ARBA00012622"/>
    </source>
</evidence>
<evidence type="ECO:0000256" key="13">
    <source>
        <dbReference type="ARBA" id="ARBA00023157"/>
    </source>
</evidence>
<dbReference type="InterPro" id="IPR003828">
    <property type="entry name" value="QueH"/>
</dbReference>
<accession>A0A2M6WU74</accession>
<keyword evidence="10 17" id="KW-0560">Oxidoreductase</keyword>
<sequence>MHKIYKPFNPLKWIHLLIIASALLLIAVLLLTPLVTTYEPNPPFTWRDKIIHLILFGWLARLIAGWLKRYTALNYKKIIIWAIVVATSYSWLLEKIQNFIPGRTDSWEDLLAGLLGASLVAAIWYTYKQFRGDKTQPKLLLHMCCGPCGSHLSGQLAKTYDVTLFFHNPNLDSLLEFERRSAEAIKVAKYWGLPAIISDYQHRGWKQKIKGLEQEPEGGARCAVCFAIRLMATAKFAKENSFDAFTTSLSVSPHKKYNYVLVAGQAAAKKYKITFIEQDFKKKDGYKLSIMQAKKLGLYRQDYCGCEFSTLPEKKVKTIKKIKK</sequence>
<evidence type="ECO:0000256" key="5">
    <source>
        <dbReference type="ARBA" id="ARBA00016895"/>
    </source>
</evidence>
<comment type="pathway">
    <text evidence="2 17">tRNA modification; tRNA-queuosine biosynthesis.</text>
</comment>
<feature type="transmembrane region" description="Helical" evidence="18">
    <location>
        <begin position="50"/>
        <end position="67"/>
    </location>
</feature>
<evidence type="ECO:0000313" key="21">
    <source>
        <dbReference type="Proteomes" id="UP000228533"/>
    </source>
</evidence>
<keyword evidence="18" id="KW-0472">Membrane</keyword>
<dbReference type="GO" id="GO:0051539">
    <property type="term" value="F:4 iron, 4 sulfur cluster binding"/>
    <property type="evidence" value="ECO:0007669"/>
    <property type="project" value="UniProtKB-UniRule"/>
</dbReference>
<organism evidence="20 21">
    <name type="scientific">Candidatus Falkowbacteria bacterium CG10_big_fil_rev_8_21_14_0_10_37_14</name>
    <dbReference type="NCBI Taxonomy" id="1974561"/>
    <lineage>
        <taxon>Bacteria</taxon>
        <taxon>Candidatus Falkowiibacteriota</taxon>
    </lineage>
</organism>
<keyword evidence="18" id="KW-0812">Transmembrane</keyword>
<keyword evidence="9 17" id="KW-0671">Queuosine biosynthesis</keyword>
<feature type="binding site" evidence="17">
    <location>
        <position position="145"/>
    </location>
    <ligand>
        <name>[4Fe-4S] cluster</name>
        <dbReference type="ChEBI" id="CHEBI:49883"/>
    </ligand>
</feature>
<evidence type="ECO:0000256" key="12">
    <source>
        <dbReference type="ARBA" id="ARBA00023014"/>
    </source>
</evidence>
<evidence type="ECO:0000256" key="8">
    <source>
        <dbReference type="ARBA" id="ARBA00022723"/>
    </source>
</evidence>
<keyword evidence="8 17" id="KW-0479">Metal-binding</keyword>
<feature type="binding site" evidence="17">
    <location>
        <position position="222"/>
    </location>
    <ligand>
        <name>[4Fe-4S] cluster</name>
        <dbReference type="ChEBI" id="CHEBI:49883"/>
    </ligand>
</feature>
<evidence type="ECO:0000256" key="11">
    <source>
        <dbReference type="ARBA" id="ARBA00023004"/>
    </source>
</evidence>
<feature type="transmembrane region" description="Helical" evidence="18">
    <location>
        <begin position="110"/>
        <end position="127"/>
    </location>
</feature>
<reference evidence="21" key="1">
    <citation type="submission" date="2017-09" db="EMBL/GenBank/DDBJ databases">
        <title>Depth-based differentiation of microbial function through sediment-hosted aquifers and enrichment of novel symbionts in the deep terrestrial subsurface.</title>
        <authorList>
            <person name="Probst A.J."/>
            <person name="Ladd B."/>
            <person name="Jarett J.K."/>
            <person name="Geller-Mcgrath D.E."/>
            <person name="Sieber C.M.K."/>
            <person name="Emerson J.B."/>
            <person name="Anantharaman K."/>
            <person name="Thomas B.C."/>
            <person name="Malmstrom R."/>
            <person name="Stieglmeier M."/>
            <person name="Klingl A."/>
            <person name="Woyke T."/>
            <person name="Ryan C.M."/>
            <person name="Banfield J.F."/>
        </authorList>
    </citation>
    <scope>NUCLEOTIDE SEQUENCE [LARGE SCALE GENOMIC DNA]</scope>
</reference>
<feature type="binding site" evidence="17">
    <location>
        <position position="144"/>
    </location>
    <ligand>
        <name>[4Fe-4S] cluster</name>
        <dbReference type="ChEBI" id="CHEBI:49883"/>
    </ligand>
</feature>
<feature type="domain" description="VanZ-like" evidence="19">
    <location>
        <begin position="47"/>
        <end position="125"/>
    </location>
</feature>
<evidence type="ECO:0000259" key="19">
    <source>
        <dbReference type="Pfam" id="PF04892"/>
    </source>
</evidence>
<dbReference type="Pfam" id="PF04892">
    <property type="entry name" value="VanZ"/>
    <property type="match status" value="1"/>
</dbReference>
<dbReference type="PANTHER" id="PTHR36701">
    <property type="entry name" value="EPOXYQUEUOSINE REDUCTASE QUEH"/>
    <property type="match status" value="1"/>
</dbReference>
<dbReference type="Proteomes" id="UP000228533">
    <property type="component" value="Unassembled WGS sequence"/>
</dbReference>
<keyword evidence="18" id="KW-1133">Transmembrane helix</keyword>
<keyword evidence="6 17" id="KW-0004">4Fe-4S</keyword>
<keyword evidence="7 17" id="KW-0819">tRNA processing</keyword>
<dbReference type="GO" id="GO:0052693">
    <property type="term" value="F:epoxyqueuosine reductase activity"/>
    <property type="evidence" value="ECO:0007669"/>
    <property type="project" value="UniProtKB-UniRule"/>
</dbReference>
<feature type="disulfide bond" description="Redox-active" evidence="17">
    <location>
        <begin position="304"/>
        <end position="306"/>
    </location>
</feature>
<feature type="binding site" evidence="17">
    <location>
        <position position="225"/>
    </location>
    <ligand>
        <name>[4Fe-4S] cluster</name>
        <dbReference type="ChEBI" id="CHEBI:49883"/>
    </ligand>
</feature>
<feature type="transmembrane region" description="Helical" evidence="18">
    <location>
        <begin position="12"/>
        <end position="38"/>
    </location>
</feature>
<dbReference type="GO" id="GO:0008616">
    <property type="term" value="P:tRNA queuosine(34) biosynthetic process"/>
    <property type="evidence" value="ECO:0007669"/>
    <property type="project" value="UniProtKB-UniRule"/>
</dbReference>
<dbReference type="HAMAP" id="MF_02089">
    <property type="entry name" value="QueH"/>
    <property type="match status" value="1"/>
</dbReference>
<dbReference type="PANTHER" id="PTHR36701:SF1">
    <property type="entry name" value="EPOXYQUEUOSINE REDUCTASE QUEH"/>
    <property type="match status" value="1"/>
</dbReference>
<keyword evidence="12 17" id="KW-0411">Iron-sulfur</keyword>
<comment type="similarity">
    <text evidence="3 17">Belongs to the QueH family.</text>
</comment>
<evidence type="ECO:0000256" key="10">
    <source>
        <dbReference type="ARBA" id="ARBA00023002"/>
    </source>
</evidence>
<dbReference type="EC" id="1.17.99.6" evidence="4 17"/>
<evidence type="ECO:0000313" key="20">
    <source>
        <dbReference type="EMBL" id="PIT96347.1"/>
    </source>
</evidence>
<dbReference type="NCBIfam" id="NF037970">
    <property type="entry name" value="vanZ_1"/>
    <property type="match status" value="1"/>
</dbReference>
<evidence type="ECO:0000256" key="7">
    <source>
        <dbReference type="ARBA" id="ARBA00022694"/>
    </source>
</evidence>
<keyword evidence="14 17" id="KW-0676">Redox-active center</keyword>
<dbReference type="InterPro" id="IPR006976">
    <property type="entry name" value="VanZ-like"/>
</dbReference>
<feature type="transmembrane region" description="Helical" evidence="18">
    <location>
        <begin position="79"/>
        <end position="98"/>
    </location>
</feature>
<evidence type="ECO:0000256" key="6">
    <source>
        <dbReference type="ARBA" id="ARBA00022485"/>
    </source>
</evidence>
<keyword evidence="11 17" id="KW-0408">Iron</keyword>
<dbReference type="AlphaFoldDB" id="A0A2M6WU74"/>
<name>A0A2M6WU74_9BACT</name>
<evidence type="ECO:0000256" key="2">
    <source>
        <dbReference type="ARBA" id="ARBA00004691"/>
    </source>
</evidence>
<dbReference type="Pfam" id="PF02677">
    <property type="entry name" value="QueH"/>
    <property type="match status" value="1"/>
</dbReference>
<evidence type="ECO:0000256" key="17">
    <source>
        <dbReference type="HAMAP-Rule" id="MF_02089"/>
    </source>
</evidence>